<dbReference type="InterPro" id="IPR003646">
    <property type="entry name" value="SH3-like_bac-type"/>
</dbReference>
<dbReference type="Gene3D" id="2.30.30.40">
    <property type="entry name" value="SH3 Domains"/>
    <property type="match status" value="1"/>
</dbReference>
<dbReference type="Proteomes" id="UP000289856">
    <property type="component" value="Chromosome"/>
</dbReference>
<dbReference type="SMART" id="SM00047">
    <property type="entry name" value="LYZ2"/>
    <property type="match status" value="1"/>
</dbReference>
<dbReference type="RefSeq" id="WP_130611170.1">
    <property type="nucleotide sequence ID" value="NZ_AP019400.1"/>
</dbReference>
<evidence type="ECO:0000313" key="3">
    <source>
        <dbReference type="Proteomes" id="UP000289856"/>
    </source>
</evidence>
<dbReference type="AlphaFoldDB" id="A0A3T1D811"/>
<protein>
    <recommendedName>
        <fullName evidence="1">Mannosyl-glycoprotein endo-beta-N-acetylglucosamidase-like domain-containing protein</fullName>
    </recommendedName>
</protein>
<dbReference type="Pfam" id="PF01832">
    <property type="entry name" value="Glucosaminidase"/>
    <property type="match status" value="1"/>
</dbReference>
<proteinExistence type="predicted"/>
<dbReference type="KEGG" id="cohn:KCTCHS21_36070"/>
<dbReference type="GO" id="GO:0004040">
    <property type="term" value="F:amidase activity"/>
    <property type="evidence" value="ECO:0007669"/>
    <property type="project" value="InterPro"/>
</dbReference>
<gene>
    <name evidence="2" type="ORF">KCTCHS21_36070</name>
</gene>
<dbReference type="EMBL" id="AP019400">
    <property type="protein sequence ID" value="BBI34208.1"/>
    <property type="molecule type" value="Genomic_DNA"/>
</dbReference>
<name>A0A3T1D811_9BACL</name>
<dbReference type="InterPro" id="IPR002901">
    <property type="entry name" value="MGlyc_endo_b_GlcNAc-like_dom"/>
</dbReference>
<dbReference type="OrthoDB" id="9816557at2"/>
<keyword evidence="3" id="KW-1185">Reference proteome</keyword>
<sequence>MRKKLMPRVFVYLLGVAVLLTLGLRFQVSSTKDDSPSTQDLYLQQSLSPISTRFILSPKSGKIADVMKGTQVVGEILAEPQSASTPKPKQVNEVHIAAVPKVANTYEVTSYYLNVRANAYNKSKIINVIKKGTLLEITETTKNGWLRIKGGGYVHGDYAKAIAPEPIVDQNAEDLQVIAPTEIVDTIESSGSQEPDQPTSAVRTESGLSEADIALIFDGTALAGNGLEETILEVEEQYGINAFFTIAVMKLESGNGSSRLAKNKNNLFGLNASGDNAHKNAYSFETKGDSVRKFGQLLSKNYVGKGYTTVEKIATKYCPVNSKWSGLVKNIMQKDYGKLGVI</sequence>
<evidence type="ECO:0000259" key="1">
    <source>
        <dbReference type="SMART" id="SM00047"/>
    </source>
</evidence>
<dbReference type="Gene3D" id="1.10.530.10">
    <property type="match status" value="1"/>
</dbReference>
<feature type="domain" description="Mannosyl-glycoprotein endo-beta-N-acetylglucosamidase-like" evidence="1">
    <location>
        <begin position="219"/>
        <end position="330"/>
    </location>
</feature>
<dbReference type="Pfam" id="PF08239">
    <property type="entry name" value="SH3_3"/>
    <property type="match status" value="1"/>
</dbReference>
<evidence type="ECO:0000313" key="2">
    <source>
        <dbReference type="EMBL" id="BBI34208.1"/>
    </source>
</evidence>
<accession>A0A3T1D811</accession>
<organism evidence="2 3">
    <name type="scientific">Cohnella abietis</name>
    <dbReference type="NCBI Taxonomy" id="2507935"/>
    <lineage>
        <taxon>Bacteria</taxon>
        <taxon>Bacillati</taxon>
        <taxon>Bacillota</taxon>
        <taxon>Bacilli</taxon>
        <taxon>Bacillales</taxon>
        <taxon>Paenibacillaceae</taxon>
        <taxon>Cohnella</taxon>
    </lineage>
</organism>
<reference evidence="2 3" key="1">
    <citation type="submission" date="2019-01" db="EMBL/GenBank/DDBJ databases">
        <title>Complete genome sequence of Cohnella hallensis HS21 isolated from Korean fir (Abies koreana) rhizospheric soil.</title>
        <authorList>
            <person name="Jiang L."/>
            <person name="Kang S.W."/>
            <person name="Kim S."/>
            <person name="Jung J."/>
            <person name="Kim C.Y."/>
            <person name="Kim D.H."/>
            <person name="Kim S.W."/>
            <person name="Lee J."/>
        </authorList>
    </citation>
    <scope>NUCLEOTIDE SEQUENCE [LARGE SCALE GENOMIC DNA]</scope>
    <source>
        <strain evidence="2 3">HS21</strain>
    </source>
</reference>